<feature type="region of interest" description="Disordered" evidence="1">
    <location>
        <begin position="35"/>
        <end position="59"/>
    </location>
</feature>
<dbReference type="EMBL" id="CP039351">
    <property type="protein sequence ID" value="QCE00480.1"/>
    <property type="molecule type" value="Genomic_DNA"/>
</dbReference>
<reference evidence="2 3" key="1">
    <citation type="submission" date="2019-04" db="EMBL/GenBank/DDBJ databases">
        <title>An improved genome assembly and genetic linkage map for asparagus bean, Vigna unguiculata ssp. sesquipedialis.</title>
        <authorList>
            <person name="Xia Q."/>
            <person name="Zhang R."/>
            <person name="Dong Y."/>
        </authorList>
    </citation>
    <scope>NUCLEOTIDE SEQUENCE [LARGE SCALE GENOMIC DNA]</scope>
    <source>
        <tissue evidence="2">Leaf</tissue>
    </source>
</reference>
<evidence type="ECO:0000256" key="1">
    <source>
        <dbReference type="SAM" id="MobiDB-lite"/>
    </source>
</evidence>
<evidence type="ECO:0000313" key="2">
    <source>
        <dbReference type="EMBL" id="QCE00480.1"/>
    </source>
</evidence>
<organism evidence="2 3">
    <name type="scientific">Vigna unguiculata</name>
    <name type="common">Cowpea</name>
    <dbReference type="NCBI Taxonomy" id="3917"/>
    <lineage>
        <taxon>Eukaryota</taxon>
        <taxon>Viridiplantae</taxon>
        <taxon>Streptophyta</taxon>
        <taxon>Embryophyta</taxon>
        <taxon>Tracheophyta</taxon>
        <taxon>Spermatophyta</taxon>
        <taxon>Magnoliopsida</taxon>
        <taxon>eudicotyledons</taxon>
        <taxon>Gunneridae</taxon>
        <taxon>Pentapetalae</taxon>
        <taxon>rosids</taxon>
        <taxon>fabids</taxon>
        <taxon>Fabales</taxon>
        <taxon>Fabaceae</taxon>
        <taxon>Papilionoideae</taxon>
        <taxon>50 kb inversion clade</taxon>
        <taxon>NPAAA clade</taxon>
        <taxon>indigoferoid/millettioid clade</taxon>
        <taxon>Phaseoleae</taxon>
        <taxon>Vigna</taxon>
    </lineage>
</organism>
<name>A0A4D6MGA3_VIGUN</name>
<dbReference type="Proteomes" id="UP000501690">
    <property type="component" value="Linkage Group LG7"/>
</dbReference>
<protein>
    <submittedName>
        <fullName evidence="2">Uncharacterized protein</fullName>
    </submittedName>
</protein>
<evidence type="ECO:0000313" key="3">
    <source>
        <dbReference type="Proteomes" id="UP000501690"/>
    </source>
</evidence>
<accession>A0A4D6MGA3</accession>
<sequence>MTKIGQAGPKTQMGWDGLAQRLGPVVLDDLYELGRLDDPDGSSGPDNLMDRAGSMTWTG</sequence>
<dbReference type="AlphaFoldDB" id="A0A4D6MGA3"/>
<proteinExistence type="predicted"/>
<keyword evidence="3" id="KW-1185">Reference proteome</keyword>
<gene>
    <name evidence="2" type="ORF">DEO72_LG7g1770</name>
</gene>